<dbReference type="GeneID" id="63766020"/>
<proteinExistence type="inferred from homology"/>
<accession>A0A1L9T508</accession>
<dbReference type="AlphaFoldDB" id="A0A1L9T508"/>
<dbReference type="OrthoDB" id="446683at2759"/>
<organism evidence="3 4">
    <name type="scientific">Aspergillus sydowii CBS 593.65</name>
    <dbReference type="NCBI Taxonomy" id="1036612"/>
    <lineage>
        <taxon>Eukaryota</taxon>
        <taxon>Fungi</taxon>
        <taxon>Dikarya</taxon>
        <taxon>Ascomycota</taxon>
        <taxon>Pezizomycotina</taxon>
        <taxon>Eurotiomycetes</taxon>
        <taxon>Eurotiomycetidae</taxon>
        <taxon>Eurotiales</taxon>
        <taxon>Aspergillaceae</taxon>
        <taxon>Aspergillus</taxon>
        <taxon>Aspergillus subgen. Nidulantes</taxon>
    </lineage>
</organism>
<dbReference type="GO" id="GO:0016788">
    <property type="term" value="F:hydrolase activity, acting on ester bonds"/>
    <property type="evidence" value="ECO:0007669"/>
    <property type="project" value="TreeGrafter"/>
</dbReference>
<evidence type="ECO:0000313" key="4">
    <source>
        <dbReference type="Proteomes" id="UP000184356"/>
    </source>
</evidence>
<dbReference type="InterPro" id="IPR052558">
    <property type="entry name" value="Siderophore_Hydrolase_D"/>
</dbReference>
<dbReference type="SUPFAM" id="SSF53474">
    <property type="entry name" value="alpha/beta-Hydrolases"/>
    <property type="match status" value="1"/>
</dbReference>
<keyword evidence="2" id="KW-0378">Hydrolase</keyword>
<dbReference type="PANTHER" id="PTHR40841:SF2">
    <property type="entry name" value="SIDEROPHORE-DEGRADING ESTERASE (EUROFUNG)"/>
    <property type="match status" value="1"/>
</dbReference>
<reference evidence="4" key="1">
    <citation type="journal article" date="2017" name="Genome Biol.">
        <title>Comparative genomics reveals high biological diversity and specific adaptations in the industrially and medically important fungal genus Aspergillus.</title>
        <authorList>
            <person name="de Vries R.P."/>
            <person name="Riley R."/>
            <person name="Wiebenga A."/>
            <person name="Aguilar-Osorio G."/>
            <person name="Amillis S."/>
            <person name="Uchima C.A."/>
            <person name="Anderluh G."/>
            <person name="Asadollahi M."/>
            <person name="Askin M."/>
            <person name="Barry K."/>
            <person name="Battaglia E."/>
            <person name="Bayram O."/>
            <person name="Benocci T."/>
            <person name="Braus-Stromeyer S.A."/>
            <person name="Caldana C."/>
            <person name="Canovas D."/>
            <person name="Cerqueira G.C."/>
            <person name="Chen F."/>
            <person name="Chen W."/>
            <person name="Choi C."/>
            <person name="Clum A."/>
            <person name="Dos Santos R.A."/>
            <person name="Damasio A.R."/>
            <person name="Diallinas G."/>
            <person name="Emri T."/>
            <person name="Fekete E."/>
            <person name="Flipphi M."/>
            <person name="Freyberg S."/>
            <person name="Gallo A."/>
            <person name="Gournas C."/>
            <person name="Habgood R."/>
            <person name="Hainaut M."/>
            <person name="Harispe M.L."/>
            <person name="Henrissat B."/>
            <person name="Hilden K.S."/>
            <person name="Hope R."/>
            <person name="Hossain A."/>
            <person name="Karabika E."/>
            <person name="Karaffa L."/>
            <person name="Karanyi Z."/>
            <person name="Krasevec N."/>
            <person name="Kuo A."/>
            <person name="Kusch H."/>
            <person name="LaButti K."/>
            <person name="Lagendijk E.L."/>
            <person name="Lapidus A."/>
            <person name="Levasseur A."/>
            <person name="Lindquist E."/>
            <person name="Lipzen A."/>
            <person name="Logrieco A.F."/>
            <person name="MacCabe A."/>
            <person name="Maekelae M.R."/>
            <person name="Malavazi I."/>
            <person name="Melin P."/>
            <person name="Meyer V."/>
            <person name="Mielnichuk N."/>
            <person name="Miskei M."/>
            <person name="Molnar A.P."/>
            <person name="Mule G."/>
            <person name="Ngan C.Y."/>
            <person name="Orejas M."/>
            <person name="Orosz E."/>
            <person name="Ouedraogo J.P."/>
            <person name="Overkamp K.M."/>
            <person name="Park H.-S."/>
            <person name="Perrone G."/>
            <person name="Piumi F."/>
            <person name="Punt P.J."/>
            <person name="Ram A.F."/>
            <person name="Ramon A."/>
            <person name="Rauscher S."/>
            <person name="Record E."/>
            <person name="Riano-Pachon D.M."/>
            <person name="Robert V."/>
            <person name="Roehrig J."/>
            <person name="Ruller R."/>
            <person name="Salamov A."/>
            <person name="Salih N.S."/>
            <person name="Samson R.A."/>
            <person name="Sandor E."/>
            <person name="Sanguinetti M."/>
            <person name="Schuetze T."/>
            <person name="Sepcic K."/>
            <person name="Shelest E."/>
            <person name="Sherlock G."/>
            <person name="Sophianopoulou V."/>
            <person name="Squina F.M."/>
            <person name="Sun H."/>
            <person name="Susca A."/>
            <person name="Todd R.B."/>
            <person name="Tsang A."/>
            <person name="Unkles S.E."/>
            <person name="van de Wiele N."/>
            <person name="van Rossen-Uffink D."/>
            <person name="Oliveira J.V."/>
            <person name="Vesth T.C."/>
            <person name="Visser J."/>
            <person name="Yu J.-H."/>
            <person name="Zhou M."/>
            <person name="Andersen M.R."/>
            <person name="Archer D.B."/>
            <person name="Baker S.E."/>
            <person name="Benoit I."/>
            <person name="Brakhage A.A."/>
            <person name="Braus G.H."/>
            <person name="Fischer R."/>
            <person name="Frisvad J.C."/>
            <person name="Goldman G.H."/>
            <person name="Houbraken J."/>
            <person name="Oakley B."/>
            <person name="Pocsi I."/>
            <person name="Scazzocchio C."/>
            <person name="Seiboth B."/>
            <person name="vanKuyk P.A."/>
            <person name="Wortman J."/>
            <person name="Dyer P.S."/>
            <person name="Grigoriev I.V."/>
        </authorList>
    </citation>
    <scope>NUCLEOTIDE SEQUENCE [LARGE SCALE GENOMIC DNA]</scope>
    <source>
        <strain evidence="4">CBS 593.65</strain>
    </source>
</reference>
<dbReference type="InterPro" id="IPR029058">
    <property type="entry name" value="AB_hydrolase_fold"/>
</dbReference>
<protein>
    <recommendedName>
        <fullName evidence="5">AB hydrolase-1 domain-containing protein</fullName>
    </recommendedName>
</protein>
<dbReference type="PANTHER" id="PTHR40841">
    <property type="entry name" value="SIDEROPHORE TRIACETYLFUSARININE C ESTERASE"/>
    <property type="match status" value="1"/>
</dbReference>
<evidence type="ECO:0000256" key="1">
    <source>
        <dbReference type="ARBA" id="ARBA00005622"/>
    </source>
</evidence>
<keyword evidence="4" id="KW-1185">Reference proteome</keyword>
<dbReference type="Pfam" id="PF00756">
    <property type="entry name" value="Esterase"/>
    <property type="match status" value="1"/>
</dbReference>
<dbReference type="EMBL" id="KV878594">
    <property type="protein sequence ID" value="OJJ54522.1"/>
    <property type="molecule type" value="Genomic_DNA"/>
</dbReference>
<dbReference type="VEuPathDB" id="FungiDB:ASPSYDRAFT_61121"/>
<sequence length="305" mass="34967">MTQTDKPMGISLPNSEQFYLNNARGEQYLIQISWPLHWNQREPDTDRTHLPIIYIVDGNALFLTATEALWRRPVDPHYAGGGIIVAIGYPLAGTGNVYHLTRRSFDLTVPTPDKPVEGFGGADIFLDFIRDSVRPAVRERFPKVSVSRDALYGHSFGGLFALHALFTRPDMFDAYIASSPSIWWNEKCIMDEARGFTEKGEDVSRGKKLPTLMMYLGGLEQDPPQWDHEPEDKWQERKRFWELCNMRNNVLELVRLIRGCARLHTMSFHEYAGEDHGTVMACSMSRGLATFLEEWPVARDRLLDF</sequence>
<dbReference type="Gene3D" id="3.40.50.1820">
    <property type="entry name" value="alpha/beta hydrolase"/>
    <property type="match status" value="1"/>
</dbReference>
<dbReference type="Proteomes" id="UP000184356">
    <property type="component" value="Unassembled WGS sequence"/>
</dbReference>
<evidence type="ECO:0008006" key="5">
    <source>
        <dbReference type="Google" id="ProtNLM"/>
    </source>
</evidence>
<comment type="similarity">
    <text evidence="1">Belongs to the esterase D family.</text>
</comment>
<evidence type="ECO:0000313" key="3">
    <source>
        <dbReference type="EMBL" id="OJJ54522.1"/>
    </source>
</evidence>
<dbReference type="InterPro" id="IPR000801">
    <property type="entry name" value="Esterase-like"/>
</dbReference>
<name>A0A1L9T508_9EURO</name>
<evidence type="ECO:0000256" key="2">
    <source>
        <dbReference type="ARBA" id="ARBA00022801"/>
    </source>
</evidence>
<gene>
    <name evidence="3" type="ORF">ASPSYDRAFT_61121</name>
</gene>
<dbReference type="RefSeq" id="XP_040698328.1">
    <property type="nucleotide sequence ID" value="XM_040849947.1"/>
</dbReference>